<dbReference type="AlphaFoldDB" id="A0A060BY44"/>
<reference evidence="2" key="1">
    <citation type="journal article" date="2013" name="Environ. Microbiol.">
        <title>Seasonally variable intestinal metagenomes of the red palm weevil (Rhynchophorus ferrugineus).</title>
        <authorList>
            <person name="Jia S."/>
            <person name="Zhang X."/>
            <person name="Zhang G."/>
            <person name="Yin A."/>
            <person name="Zhang S."/>
            <person name="Li F."/>
            <person name="Wang L."/>
            <person name="Zhao D."/>
            <person name="Yun Q."/>
            <person name="Tala"/>
            <person name="Wang J."/>
            <person name="Sun G."/>
            <person name="Baabdullah M."/>
            <person name="Yu X."/>
            <person name="Hu S."/>
            <person name="Al-Mssallem I.S."/>
            <person name="Yu J."/>
        </authorList>
    </citation>
    <scope>NUCLEOTIDE SEQUENCE</scope>
</reference>
<dbReference type="Gene3D" id="3.40.50.2000">
    <property type="entry name" value="Glycogen Phosphorylase B"/>
    <property type="match status" value="1"/>
</dbReference>
<dbReference type="GO" id="GO:0005886">
    <property type="term" value="C:plasma membrane"/>
    <property type="evidence" value="ECO:0007669"/>
    <property type="project" value="UniProtKB-SubCell"/>
</dbReference>
<dbReference type="GO" id="GO:0043842">
    <property type="term" value="F:Kdo transferase activity"/>
    <property type="evidence" value="ECO:0007669"/>
    <property type="project" value="UniProtKB-EC"/>
</dbReference>
<comment type="subcellular location">
    <subcellularLocation>
        <location evidence="1">Cell membrane</location>
    </subcellularLocation>
</comment>
<feature type="non-terminal residue" evidence="2">
    <location>
        <position position="1"/>
    </location>
</feature>
<evidence type="ECO:0000313" key="2">
    <source>
        <dbReference type="EMBL" id="AIA87864.1"/>
    </source>
</evidence>
<dbReference type="InterPro" id="IPR039901">
    <property type="entry name" value="Kdotransferase"/>
</dbReference>
<keyword evidence="1" id="KW-0472">Membrane</keyword>
<comment type="function">
    <text evidence="1">Involved in lipopolysaccharide (LPS) biosynthesis. Catalyzes the transfer of 3-deoxy-D-manno-octulosonate (Kdo) residue(s) from CMP-Kdo to lipid IV(A), the tetraacyldisaccharide-1,4'-bisphosphate precursor of lipid A.</text>
</comment>
<dbReference type="EMBL" id="KF120590">
    <property type="protein sequence ID" value="AIA87864.1"/>
    <property type="molecule type" value="Genomic_DNA"/>
</dbReference>
<keyword evidence="1" id="KW-1003">Cell membrane</keyword>
<keyword evidence="1" id="KW-0448">Lipopolysaccharide biosynthesis</keyword>
<dbReference type="PANTHER" id="PTHR42755">
    <property type="entry name" value="3-DEOXY-MANNO-OCTULOSONATE CYTIDYLYLTRANSFERASE"/>
    <property type="match status" value="1"/>
</dbReference>
<comment type="pathway">
    <text evidence="1">Bacterial outer membrane biogenesis; LPS core biosynthesis.</text>
</comment>
<comment type="similarity">
    <text evidence="1">Belongs to the glycosyltransferase group 1 family.</text>
</comment>
<dbReference type="PANTHER" id="PTHR42755:SF1">
    <property type="entry name" value="3-DEOXY-D-MANNO-OCTULOSONIC ACID TRANSFERASE, MITOCHONDRIAL-RELATED"/>
    <property type="match status" value="1"/>
</dbReference>
<keyword evidence="1" id="KW-0808">Transferase</keyword>
<proteinExistence type="inferred from homology"/>
<dbReference type="EC" id="2.4.99.12" evidence="1"/>
<evidence type="ECO:0000256" key="1">
    <source>
        <dbReference type="RuleBase" id="RU365103"/>
    </source>
</evidence>
<accession>A0A060BY44</accession>
<organism evidence="2">
    <name type="scientific">uncultured Xanthobacter sp</name>
    <dbReference type="NCBI Taxonomy" id="310608"/>
    <lineage>
        <taxon>Bacteria</taxon>
        <taxon>Pseudomonadati</taxon>
        <taxon>Pseudomonadota</taxon>
        <taxon>Alphaproteobacteria</taxon>
        <taxon>Hyphomicrobiales</taxon>
        <taxon>Xanthobacteraceae</taxon>
        <taxon>Xanthobacter</taxon>
        <taxon>environmental samples</taxon>
    </lineage>
</organism>
<comment type="catalytic activity">
    <reaction evidence="1">
        <text>lipid IVA (E. coli) + CMP-3-deoxy-beta-D-manno-octulosonate = alpha-Kdo-(2-&gt;6)-lipid IVA (E. coli) + CMP + H(+)</text>
        <dbReference type="Rhea" id="RHEA:28066"/>
        <dbReference type="ChEBI" id="CHEBI:15378"/>
        <dbReference type="ChEBI" id="CHEBI:58603"/>
        <dbReference type="ChEBI" id="CHEBI:60364"/>
        <dbReference type="ChEBI" id="CHEBI:60377"/>
        <dbReference type="ChEBI" id="CHEBI:85987"/>
        <dbReference type="EC" id="2.4.99.12"/>
    </reaction>
</comment>
<dbReference type="GO" id="GO:0009245">
    <property type="term" value="P:lipid A biosynthetic process"/>
    <property type="evidence" value="ECO:0007669"/>
    <property type="project" value="TreeGrafter"/>
</dbReference>
<name>A0A060BY44_9HYPH</name>
<protein>
    <recommendedName>
        <fullName evidence="1">3-deoxy-D-manno-octulosonic acid transferase</fullName>
        <shortName evidence="1">Kdo transferase</shortName>
        <ecNumber evidence="1">2.4.99.12</ecNumber>
    </recommendedName>
    <alternativeName>
        <fullName evidence="1">Lipid IV(A) 3-deoxy-D-manno-octulosonic acid transferase</fullName>
    </alternativeName>
</protein>
<sequence>AVTFVGGSLVDKGGHTPVEPAQFGTAILHGPSIANQAEAYRALKAVEGTVEVADAESLANAALALFTDPEERRAMAERAAAALAAIGGKDAIDAFVARLGQLAHLPALTEDHR</sequence>
<dbReference type="GO" id="GO:0009244">
    <property type="term" value="P:lipopolysaccharide core region biosynthetic process"/>
    <property type="evidence" value="ECO:0007669"/>
    <property type="project" value="UniProtKB-UniRule"/>
</dbReference>